<evidence type="ECO:0000256" key="1">
    <source>
        <dbReference type="ARBA" id="ARBA00008455"/>
    </source>
</evidence>
<keyword evidence="2" id="KW-0645">Protease</keyword>
<feature type="domain" description="Cathepsin propeptide inhibitor" evidence="9">
    <location>
        <begin position="31"/>
        <end position="91"/>
    </location>
</feature>
<dbReference type="InterPro" id="IPR000668">
    <property type="entry name" value="Peptidase_C1A_C"/>
</dbReference>
<dbReference type="InterPro" id="IPR039417">
    <property type="entry name" value="Peptidase_C1A_papain-like"/>
</dbReference>
<evidence type="ECO:0000256" key="7">
    <source>
        <dbReference type="SAM" id="SignalP"/>
    </source>
</evidence>
<feature type="signal peptide" evidence="7">
    <location>
        <begin position="1"/>
        <end position="16"/>
    </location>
</feature>
<evidence type="ECO:0000256" key="6">
    <source>
        <dbReference type="ARBA" id="ARBA00023157"/>
    </source>
</evidence>
<dbReference type="OrthoDB" id="387093at2759"/>
<reference evidence="10" key="1">
    <citation type="submission" date="2022-01" db="EMBL/GenBank/DDBJ databases">
        <authorList>
            <person name="King R."/>
        </authorList>
    </citation>
    <scope>NUCLEOTIDE SEQUENCE</scope>
</reference>
<dbReference type="SMART" id="SM00645">
    <property type="entry name" value="Pept_C1"/>
    <property type="match status" value="1"/>
</dbReference>
<dbReference type="InterPro" id="IPR013128">
    <property type="entry name" value="Peptidase_C1A"/>
</dbReference>
<dbReference type="GO" id="GO:0008234">
    <property type="term" value="F:cysteine-type peptidase activity"/>
    <property type="evidence" value="ECO:0007669"/>
    <property type="project" value="UniProtKB-KW"/>
</dbReference>
<dbReference type="Pfam" id="PF00112">
    <property type="entry name" value="Peptidase_C1"/>
    <property type="match status" value="1"/>
</dbReference>
<dbReference type="Proteomes" id="UP001153620">
    <property type="component" value="Chromosome 4"/>
</dbReference>
<dbReference type="GO" id="GO:0006508">
    <property type="term" value="P:proteolysis"/>
    <property type="evidence" value="ECO:0007669"/>
    <property type="project" value="UniProtKB-KW"/>
</dbReference>
<sequence>MLRLLAIALLIASVASQSRDANEIYEEERLFNQYLRRYGLDVPQDADLKRWKANVVAKFKEIEEHNSAFRKGEELFEQEVNHFSHLSDEEFDNTLIKYERKGDEKEKIVDPVKAEDTKDLPEYFNWVDKGVVHGIQNQGGCGSCYAFAAIAAIECHACLYNNICDKLSEQEALECAIGGCKGGYDRFIYSYTQEKTGATYSNYTYQQKPVNSCDDTKSRPRVPGTKVKEWIRMPNDVETIRYYLYNKGPMTIVFDVYENFPKYKRGIYSKAKGKIKGSHYVLLVGWGTEKGVDYWIYKNQWGTTFGEQGYFRVIRGKDVANIESYGPTYPILESI</sequence>
<accession>A0A9N9S930</accession>
<dbReference type="CDD" id="cd02248">
    <property type="entry name" value="Peptidase_C1A"/>
    <property type="match status" value="1"/>
</dbReference>
<evidence type="ECO:0000256" key="3">
    <source>
        <dbReference type="ARBA" id="ARBA00022801"/>
    </source>
</evidence>
<name>A0A9N9S930_9DIPT</name>
<evidence type="ECO:0000313" key="10">
    <source>
        <dbReference type="EMBL" id="CAG9811636.1"/>
    </source>
</evidence>
<evidence type="ECO:0000256" key="5">
    <source>
        <dbReference type="ARBA" id="ARBA00023145"/>
    </source>
</evidence>
<keyword evidence="7" id="KW-0732">Signal</keyword>
<dbReference type="PRINTS" id="PR00705">
    <property type="entry name" value="PAPAIN"/>
</dbReference>
<dbReference type="PROSITE" id="PS00139">
    <property type="entry name" value="THIOL_PROTEASE_CYS"/>
    <property type="match status" value="1"/>
</dbReference>
<dbReference type="SMART" id="SM00848">
    <property type="entry name" value="Inhibitor_I29"/>
    <property type="match status" value="1"/>
</dbReference>
<dbReference type="InterPro" id="IPR038765">
    <property type="entry name" value="Papain-like_cys_pep_sf"/>
</dbReference>
<dbReference type="AlphaFoldDB" id="A0A9N9S930"/>
<evidence type="ECO:0000313" key="11">
    <source>
        <dbReference type="Proteomes" id="UP001153620"/>
    </source>
</evidence>
<feature type="domain" description="Peptidase C1A papain C-terminal" evidence="8">
    <location>
        <begin position="120"/>
        <end position="331"/>
    </location>
</feature>
<keyword evidence="11" id="KW-1185">Reference proteome</keyword>
<feature type="chain" id="PRO_5040416316" evidence="7">
    <location>
        <begin position="17"/>
        <end position="335"/>
    </location>
</feature>
<keyword evidence="4" id="KW-0788">Thiol protease</keyword>
<keyword evidence="3" id="KW-0378">Hydrolase</keyword>
<gene>
    <name evidence="10" type="ORF">CHIRRI_LOCUS14443</name>
</gene>
<evidence type="ECO:0000256" key="2">
    <source>
        <dbReference type="ARBA" id="ARBA00022670"/>
    </source>
</evidence>
<organism evidence="10 11">
    <name type="scientific">Chironomus riparius</name>
    <dbReference type="NCBI Taxonomy" id="315576"/>
    <lineage>
        <taxon>Eukaryota</taxon>
        <taxon>Metazoa</taxon>
        <taxon>Ecdysozoa</taxon>
        <taxon>Arthropoda</taxon>
        <taxon>Hexapoda</taxon>
        <taxon>Insecta</taxon>
        <taxon>Pterygota</taxon>
        <taxon>Neoptera</taxon>
        <taxon>Endopterygota</taxon>
        <taxon>Diptera</taxon>
        <taxon>Nematocera</taxon>
        <taxon>Chironomoidea</taxon>
        <taxon>Chironomidae</taxon>
        <taxon>Chironominae</taxon>
        <taxon>Chironomus</taxon>
    </lineage>
</organism>
<evidence type="ECO:0000259" key="8">
    <source>
        <dbReference type="SMART" id="SM00645"/>
    </source>
</evidence>
<evidence type="ECO:0000259" key="9">
    <source>
        <dbReference type="SMART" id="SM00848"/>
    </source>
</evidence>
<dbReference type="SUPFAM" id="SSF54001">
    <property type="entry name" value="Cysteine proteinases"/>
    <property type="match status" value="1"/>
</dbReference>
<dbReference type="InterPro" id="IPR013201">
    <property type="entry name" value="Prot_inhib_I29"/>
</dbReference>
<reference evidence="10" key="2">
    <citation type="submission" date="2022-10" db="EMBL/GenBank/DDBJ databases">
        <authorList>
            <consortium name="ENA_rothamsted_submissions"/>
            <consortium name="culmorum"/>
            <person name="King R."/>
        </authorList>
    </citation>
    <scope>NUCLEOTIDE SEQUENCE</scope>
</reference>
<dbReference type="Gene3D" id="3.90.70.10">
    <property type="entry name" value="Cysteine proteinases"/>
    <property type="match status" value="1"/>
</dbReference>
<keyword evidence="6" id="KW-1015">Disulfide bond</keyword>
<comment type="similarity">
    <text evidence="1">Belongs to the peptidase C1 family.</text>
</comment>
<dbReference type="PANTHER" id="PTHR12411">
    <property type="entry name" value="CYSTEINE PROTEASE FAMILY C1-RELATED"/>
    <property type="match status" value="1"/>
</dbReference>
<keyword evidence="5" id="KW-0865">Zymogen</keyword>
<evidence type="ECO:0000256" key="4">
    <source>
        <dbReference type="ARBA" id="ARBA00022807"/>
    </source>
</evidence>
<proteinExistence type="inferred from homology"/>
<dbReference type="Pfam" id="PF08246">
    <property type="entry name" value="Inhibitor_I29"/>
    <property type="match status" value="1"/>
</dbReference>
<protein>
    <submittedName>
        <fullName evidence="10">Uncharacterized protein</fullName>
    </submittedName>
</protein>
<dbReference type="EMBL" id="OU895880">
    <property type="protein sequence ID" value="CAG9811636.1"/>
    <property type="molecule type" value="Genomic_DNA"/>
</dbReference>
<dbReference type="InterPro" id="IPR000169">
    <property type="entry name" value="Pept_cys_AS"/>
</dbReference>